<proteinExistence type="predicted"/>
<dbReference type="Pfam" id="PF13020">
    <property type="entry name" value="NOV_C"/>
    <property type="match status" value="1"/>
</dbReference>
<gene>
    <name evidence="3" type="ORF">R69658_07642</name>
</gene>
<protein>
    <recommendedName>
        <fullName evidence="2">Protein NO VEIN C-terminal domain-containing protein</fullName>
    </recommendedName>
</protein>
<feature type="region of interest" description="Disordered" evidence="1">
    <location>
        <begin position="24"/>
        <end position="43"/>
    </location>
</feature>
<evidence type="ECO:0000256" key="1">
    <source>
        <dbReference type="SAM" id="MobiDB-lite"/>
    </source>
</evidence>
<accession>A0ABN7N8I1</accession>
<dbReference type="InterPro" id="IPR024975">
    <property type="entry name" value="NOV_C"/>
</dbReference>
<feature type="domain" description="Protein NO VEIN C-terminal" evidence="2">
    <location>
        <begin position="56"/>
        <end position="141"/>
    </location>
</feature>
<evidence type="ECO:0000313" key="4">
    <source>
        <dbReference type="Proteomes" id="UP000674425"/>
    </source>
</evidence>
<sequence>MTQSGVCSLTLLQNRLAELRPVAVKNPSEDNSPDPEIDAVDPLKGFGTPELRKKVELAAEKAVIAHYQSKGFQHQRVTHLPCGHDFVFAKGKTTLHVEVKGTVGNAPRFFLTRNEYTKGMGSNPNWRLAMVTDALADPKIVIYDAKDLTKFFELEPYVFVGKFIPKTES</sequence>
<reference evidence="3 4" key="1">
    <citation type="submission" date="2021-02" db="EMBL/GenBank/DDBJ databases">
        <authorList>
            <person name="Vanwijnsberghe S."/>
        </authorList>
    </citation>
    <scope>NUCLEOTIDE SEQUENCE [LARGE SCALE GENOMIC DNA]</scope>
    <source>
        <strain evidence="3 4">R-69658</strain>
    </source>
</reference>
<evidence type="ECO:0000259" key="2">
    <source>
        <dbReference type="Pfam" id="PF13020"/>
    </source>
</evidence>
<dbReference type="EMBL" id="CAJNAU010000167">
    <property type="protein sequence ID" value="CAE6861599.1"/>
    <property type="molecule type" value="Genomic_DNA"/>
</dbReference>
<dbReference type="RefSeq" id="WP_200622610.1">
    <property type="nucleotide sequence ID" value="NZ_CAJNAU010000167.1"/>
</dbReference>
<keyword evidence="4" id="KW-1185">Reference proteome</keyword>
<name>A0ABN7N8I1_9BURK</name>
<comment type="caution">
    <text evidence="3">The sequence shown here is derived from an EMBL/GenBank/DDBJ whole genome shotgun (WGS) entry which is preliminary data.</text>
</comment>
<evidence type="ECO:0000313" key="3">
    <source>
        <dbReference type="EMBL" id="CAE6861599.1"/>
    </source>
</evidence>
<dbReference type="Proteomes" id="UP000674425">
    <property type="component" value="Unassembled WGS sequence"/>
</dbReference>
<organism evidence="3 4">
    <name type="scientific">Paraburkholderia aspalathi</name>
    <dbReference type="NCBI Taxonomy" id="1324617"/>
    <lineage>
        <taxon>Bacteria</taxon>
        <taxon>Pseudomonadati</taxon>
        <taxon>Pseudomonadota</taxon>
        <taxon>Betaproteobacteria</taxon>
        <taxon>Burkholderiales</taxon>
        <taxon>Burkholderiaceae</taxon>
        <taxon>Paraburkholderia</taxon>
    </lineage>
</organism>